<name>C8VYV9_DESAS</name>
<evidence type="ECO:0000259" key="1">
    <source>
        <dbReference type="PROSITE" id="PS51737"/>
    </source>
</evidence>
<feature type="domain" description="Recombinase" evidence="1">
    <location>
        <begin position="144"/>
        <end position="270"/>
    </location>
</feature>
<evidence type="ECO:0000313" key="3">
    <source>
        <dbReference type="Proteomes" id="UP000002217"/>
    </source>
</evidence>
<dbReference type="STRING" id="485916.Dtox_2039"/>
<dbReference type="Pfam" id="PF07508">
    <property type="entry name" value="Recombinase"/>
    <property type="match status" value="1"/>
</dbReference>
<dbReference type="InterPro" id="IPR036162">
    <property type="entry name" value="Resolvase-like_N_sf"/>
</dbReference>
<dbReference type="Proteomes" id="UP000002217">
    <property type="component" value="Chromosome"/>
</dbReference>
<dbReference type="KEGG" id="dae:Dtox_2039"/>
<reference evidence="2 3" key="1">
    <citation type="journal article" date="2009" name="Stand. Genomic Sci.">
        <title>Complete genome sequence of Desulfotomaculum acetoxidans type strain (5575).</title>
        <authorList>
            <person name="Spring S."/>
            <person name="Lapidus A."/>
            <person name="Schroder M."/>
            <person name="Gleim D."/>
            <person name="Sims D."/>
            <person name="Meincke L."/>
            <person name="Glavina Del Rio T."/>
            <person name="Tice H."/>
            <person name="Copeland A."/>
            <person name="Cheng J.F."/>
            <person name="Lucas S."/>
            <person name="Chen F."/>
            <person name="Nolan M."/>
            <person name="Bruce D."/>
            <person name="Goodwin L."/>
            <person name="Pitluck S."/>
            <person name="Ivanova N."/>
            <person name="Mavromatis K."/>
            <person name="Mikhailova N."/>
            <person name="Pati A."/>
            <person name="Chen A."/>
            <person name="Palaniappan K."/>
            <person name="Land M."/>
            <person name="Hauser L."/>
            <person name="Chang Y.J."/>
            <person name="Jeffries C.D."/>
            <person name="Chain P."/>
            <person name="Saunders E."/>
            <person name="Brettin T."/>
            <person name="Detter J.C."/>
            <person name="Goker M."/>
            <person name="Bristow J."/>
            <person name="Eisen J.A."/>
            <person name="Markowitz V."/>
            <person name="Hugenholtz P."/>
            <person name="Kyrpides N.C."/>
            <person name="Klenk H.P."/>
            <person name="Han C."/>
        </authorList>
    </citation>
    <scope>NUCLEOTIDE SEQUENCE [LARGE SCALE GENOMIC DNA]</scope>
    <source>
        <strain evidence="3">ATCC 49208 / DSM 771 / VKM B-1644</strain>
    </source>
</reference>
<dbReference type="eggNOG" id="COG1961">
    <property type="taxonomic scope" value="Bacteria"/>
</dbReference>
<keyword evidence="3" id="KW-1185">Reference proteome</keyword>
<dbReference type="PANTHER" id="PTHR30461:SF23">
    <property type="entry name" value="DNA RECOMBINASE-RELATED"/>
    <property type="match status" value="1"/>
</dbReference>
<dbReference type="GO" id="GO:0000150">
    <property type="term" value="F:DNA strand exchange activity"/>
    <property type="evidence" value="ECO:0007669"/>
    <property type="project" value="InterPro"/>
</dbReference>
<organism evidence="2 3">
    <name type="scientific">Desulfofarcimen acetoxidans (strain ATCC 49208 / DSM 771 / KCTC 5769 / VKM B-1644 / 5575)</name>
    <name type="common">Desulfotomaculum acetoxidans</name>
    <dbReference type="NCBI Taxonomy" id="485916"/>
    <lineage>
        <taxon>Bacteria</taxon>
        <taxon>Bacillati</taxon>
        <taxon>Bacillota</taxon>
        <taxon>Clostridia</taxon>
        <taxon>Eubacteriales</taxon>
        <taxon>Peptococcaceae</taxon>
        <taxon>Desulfofarcimen</taxon>
    </lineage>
</organism>
<dbReference type="PANTHER" id="PTHR30461">
    <property type="entry name" value="DNA-INVERTASE FROM LAMBDOID PROPHAGE"/>
    <property type="match status" value="1"/>
</dbReference>
<proteinExistence type="predicted"/>
<dbReference type="InterPro" id="IPR038109">
    <property type="entry name" value="DNA_bind_recomb_sf"/>
</dbReference>
<gene>
    <name evidence="2" type="ordered locus">Dtox_2039</name>
</gene>
<dbReference type="InterPro" id="IPR011109">
    <property type="entry name" value="DNA_bind_recombinase_dom"/>
</dbReference>
<dbReference type="AlphaFoldDB" id="C8VYV9"/>
<dbReference type="GO" id="GO:0003677">
    <property type="term" value="F:DNA binding"/>
    <property type="evidence" value="ECO:0007669"/>
    <property type="project" value="InterPro"/>
</dbReference>
<dbReference type="InterPro" id="IPR050639">
    <property type="entry name" value="SSR_resolvase"/>
</dbReference>
<dbReference type="EMBL" id="CP001720">
    <property type="protein sequence ID" value="ACV62869.1"/>
    <property type="molecule type" value="Genomic_DNA"/>
</dbReference>
<sequence length="275" mass="31418">MKAVVFVRIEEGQQGTEMIQVQLLNALTSKPGVNIVGYCFKSGLIPVNEILPIIQKEVKYSFDTIFIYNKDIISLNIKDVFMFVSECSSKGISVYTVVDGNLTEFVMSLMEAKVEQEKKDLSKVTVDRMAMAAIKGQLLGGRVTFGYRKRLDGKAEINPELVNIVREIFQLFADDCSITTITRVLSDKYGLCYKDSTKGRWRQNKVLRILENPIYNGFPAWGKTTQKNGKLIHLPKDKWIISETRIDELVIIEDDLWNKVQKKLQEKNHSKQIKS</sequence>
<protein>
    <submittedName>
        <fullName evidence="2">Recombinase</fullName>
    </submittedName>
</protein>
<accession>C8VYV9</accession>
<dbReference type="PROSITE" id="PS51737">
    <property type="entry name" value="RECOMBINASE_DNA_BIND"/>
    <property type="match status" value="1"/>
</dbReference>
<dbReference type="SUPFAM" id="SSF53041">
    <property type="entry name" value="Resolvase-like"/>
    <property type="match status" value="1"/>
</dbReference>
<dbReference type="HOGENOM" id="CLU_1010929_0_0_9"/>
<dbReference type="OrthoDB" id="2048832at2"/>
<dbReference type="Gene3D" id="3.90.1750.20">
    <property type="entry name" value="Putative Large Serine Recombinase, Chain B, Domain 2"/>
    <property type="match status" value="1"/>
</dbReference>
<evidence type="ECO:0000313" key="2">
    <source>
        <dbReference type="EMBL" id="ACV62869.1"/>
    </source>
</evidence>